<dbReference type="Proteomes" id="UP000260005">
    <property type="component" value="Segment"/>
</dbReference>
<organism evidence="1 2">
    <name type="scientific">Enterococcus phage EF1</name>
    <dbReference type="NCBI Taxonomy" id="2025813"/>
    <lineage>
        <taxon>Viruses</taxon>
        <taxon>Duplodnaviria</taxon>
        <taxon>Heunggongvirae</taxon>
        <taxon>Uroviricota</taxon>
        <taxon>Caudoviricetes</taxon>
    </lineage>
</organism>
<keyword evidence="2" id="KW-1185">Reference proteome</keyword>
<reference evidence="1 2" key="1">
    <citation type="submission" date="2017-04" db="EMBL/GenBank/DDBJ databases">
        <title>Complete Genome Sequence of Lytic Bacteriophage EF1 Infecting Enterococcus faecalis Isolates.</title>
        <authorList>
            <person name="Kim D."/>
            <person name="Kim Y.J."/>
            <person name="Han B.K."/>
            <person name="Kim H."/>
        </authorList>
    </citation>
    <scope>NUCLEOTIDE SEQUENCE [LARGE SCALE GENOMIC DNA]</scope>
</reference>
<evidence type="ECO:0000313" key="2">
    <source>
        <dbReference type="Proteomes" id="UP000260005"/>
    </source>
</evidence>
<sequence length="42" mass="5088">MKRKITKKEFVSEYLTRYPGQMKNALIAWEQIKTKRNKKSSK</sequence>
<name>A0A249XXW9_9CAUD</name>
<dbReference type="EMBL" id="MF001358">
    <property type="protein sequence ID" value="ASZ76833.1"/>
    <property type="molecule type" value="Genomic_DNA"/>
</dbReference>
<accession>A0A249XXW9</accession>
<protein>
    <submittedName>
        <fullName evidence="1">Uncharacterized protein</fullName>
    </submittedName>
</protein>
<evidence type="ECO:0000313" key="1">
    <source>
        <dbReference type="EMBL" id="ASZ76833.1"/>
    </source>
</evidence>
<proteinExistence type="predicted"/>